<keyword evidence="3" id="KW-1185">Reference proteome</keyword>
<sequence length="382" mass="41789">MILQTMKKGLYVRMVTLGLLLLALPLGVGWWAVNMLRFQHLSGCQSLAEAENQTDDAAAVSFYCAQESVGQQTVDGLSEAIRMARLVPSEHPLAAQSDRLVEQASQSLLALAEDSFQGGNLEEAINAARRIPVLTAAYKTADERIESWQTAWDTAQSVDSDAQAFAERGQWDQAFAKARELRQLGNRYWDGDRYQALVQKIQEAKENKAAQAKAEREQQKVVQANVAPRFDPLPDWQKEQEKEAAANLDRARKLASAGSADGLRAASDAAGLVLYGTPQYEQAQQLVGQWSRQLQELQDRPYLTRAIQLAGKGDMPSLQAAIAEASNVSFGSALYQEAQAKIGQWTDAIQKLHLQAYPVRPANSSLVSPANYAIPPAAAPTP</sequence>
<comment type="caution">
    <text evidence="2">The sequence shown here is derived from an EMBL/GenBank/DDBJ whole genome shotgun (WGS) entry which is preliminary data.</text>
</comment>
<evidence type="ECO:0000313" key="3">
    <source>
        <dbReference type="Proteomes" id="UP001476950"/>
    </source>
</evidence>
<gene>
    <name evidence="2" type="ORF">NDI38_06125</name>
</gene>
<dbReference type="Proteomes" id="UP001476950">
    <property type="component" value="Unassembled WGS sequence"/>
</dbReference>
<dbReference type="EMBL" id="JAMPLM010000003">
    <property type="protein sequence ID" value="MEP1058010.1"/>
    <property type="molecule type" value="Genomic_DNA"/>
</dbReference>
<reference evidence="2 3" key="1">
    <citation type="submission" date="2022-04" db="EMBL/GenBank/DDBJ databases">
        <title>Positive selection, recombination, and allopatry shape intraspecific diversity of widespread and dominant cyanobacteria.</title>
        <authorList>
            <person name="Wei J."/>
            <person name="Shu W."/>
            <person name="Hu C."/>
        </authorList>
    </citation>
    <scope>NUCLEOTIDE SEQUENCE [LARGE SCALE GENOMIC DNA]</scope>
    <source>
        <strain evidence="2 3">AS-A4</strain>
    </source>
</reference>
<feature type="coiled-coil region" evidence="1">
    <location>
        <begin position="194"/>
        <end position="227"/>
    </location>
</feature>
<evidence type="ECO:0000313" key="2">
    <source>
        <dbReference type="EMBL" id="MEP1058010.1"/>
    </source>
</evidence>
<name>A0ABV0KFP4_9CYAN</name>
<proteinExistence type="predicted"/>
<dbReference type="RefSeq" id="WP_190451451.1">
    <property type="nucleotide sequence ID" value="NZ_JAMPLM010000003.1"/>
</dbReference>
<evidence type="ECO:0008006" key="4">
    <source>
        <dbReference type="Google" id="ProtNLM"/>
    </source>
</evidence>
<protein>
    <recommendedName>
        <fullName evidence="4">Chromosome segregation ATPase</fullName>
    </recommendedName>
</protein>
<keyword evidence="1" id="KW-0175">Coiled coil</keyword>
<evidence type="ECO:0000256" key="1">
    <source>
        <dbReference type="SAM" id="Coils"/>
    </source>
</evidence>
<accession>A0ABV0KFP4</accession>
<organism evidence="2 3">
    <name type="scientific">Stenomitos frigidus AS-A4</name>
    <dbReference type="NCBI Taxonomy" id="2933935"/>
    <lineage>
        <taxon>Bacteria</taxon>
        <taxon>Bacillati</taxon>
        <taxon>Cyanobacteriota</taxon>
        <taxon>Cyanophyceae</taxon>
        <taxon>Leptolyngbyales</taxon>
        <taxon>Leptolyngbyaceae</taxon>
        <taxon>Stenomitos</taxon>
    </lineage>
</organism>